<dbReference type="EMBL" id="BK059091">
    <property type="protein sequence ID" value="DAE28823.1"/>
    <property type="molecule type" value="Genomic_DNA"/>
</dbReference>
<feature type="domain" description="Phage tail-like C-terminal" evidence="2">
    <location>
        <begin position="142"/>
        <end position="262"/>
    </location>
</feature>
<proteinExistence type="predicted"/>
<dbReference type="Pfam" id="PF20753">
    <property type="entry name" value="DUF6558_C"/>
    <property type="match status" value="1"/>
</dbReference>
<evidence type="ECO:0000313" key="3">
    <source>
        <dbReference type="EMBL" id="DAE28823.1"/>
    </source>
</evidence>
<feature type="domain" description="DUF6558" evidence="1">
    <location>
        <begin position="4"/>
        <end position="140"/>
    </location>
</feature>
<evidence type="ECO:0000259" key="1">
    <source>
        <dbReference type="Pfam" id="PF20195"/>
    </source>
</evidence>
<dbReference type="InterPro" id="IPR048276">
    <property type="entry name" value="Phage_tail-like_C"/>
</dbReference>
<reference evidence="3" key="1">
    <citation type="journal article" date="2021" name="Proc. Natl. Acad. Sci. U.S.A.">
        <title>A Catalog of Tens of Thousands of Viruses from Human Metagenomes Reveals Hidden Associations with Chronic Diseases.</title>
        <authorList>
            <person name="Tisza M.J."/>
            <person name="Buck C.B."/>
        </authorList>
    </citation>
    <scope>NUCLEOTIDE SEQUENCE</scope>
    <source>
        <strain evidence="3">CtmTa7</strain>
    </source>
</reference>
<accession>A0A8S5RBU7</accession>
<organism evidence="3">
    <name type="scientific">virus sp. ctmTa7</name>
    <dbReference type="NCBI Taxonomy" id="2828255"/>
    <lineage>
        <taxon>Viruses</taxon>
    </lineage>
</organism>
<protein>
    <submittedName>
        <fullName evidence="3">Tail protein</fullName>
    </submittedName>
</protein>
<dbReference type="InterPro" id="IPR046688">
    <property type="entry name" value="DUF6558_N"/>
</dbReference>
<sequence length="271" mass="31035">MFFDFEYADRRLSDFGCIVCHINTDAGVDDVELGSNITFNTITNSNSSIHSITSSSYEDVYTVEFEIMKYICGDADNIYLSSLEVRQLIKWLNRREYAKFRPINEISDESDVYYYGSFNIKQVQLGDQIFGLHLTFTANAPYGFSEPNNLKYMILNDNDTFEVYPESDELGVIYPTVTIRSLYDGDMKIVNITSDTATIIKNCKANETIIMDGEHKIITTDNEEHSSTLPNDFNYEYIDILIDEIYSPNIYQASKCEIFINYSPIRKVGGA</sequence>
<dbReference type="Pfam" id="PF20195">
    <property type="entry name" value="DUF6558"/>
    <property type="match status" value="1"/>
</dbReference>
<name>A0A8S5RBU7_9VIRU</name>
<evidence type="ECO:0000259" key="2">
    <source>
        <dbReference type="Pfam" id="PF20753"/>
    </source>
</evidence>